<name>A0A7X3MGB6_9FIRM</name>
<dbReference type="EMBL" id="WUQX01000001">
    <property type="protein sequence ID" value="MXP75916.1"/>
    <property type="molecule type" value="Genomic_DNA"/>
</dbReference>
<keyword evidence="1" id="KW-1133">Transmembrane helix</keyword>
<protein>
    <submittedName>
        <fullName evidence="2">Lantibiotic immunity ABC transporter MutG family permease subunit</fullName>
    </submittedName>
</protein>
<dbReference type="RefSeq" id="WP_159751100.1">
    <property type="nucleotide sequence ID" value="NZ_WUQX01000001.1"/>
</dbReference>
<feature type="transmembrane region" description="Helical" evidence="1">
    <location>
        <begin position="108"/>
        <end position="131"/>
    </location>
</feature>
<feature type="transmembrane region" description="Helical" evidence="1">
    <location>
        <begin position="143"/>
        <end position="163"/>
    </location>
</feature>
<reference evidence="2 3" key="1">
    <citation type="submission" date="2019-12" db="EMBL/GenBank/DDBJ databases">
        <title>Sporaefaciens musculi gen. nov., sp. nov., a novel bacterium isolated from the caecum of an obese mouse.</title>
        <authorList>
            <person name="Rasmussen T.S."/>
            <person name="Streidl T."/>
            <person name="Hitch T.C.A."/>
            <person name="Wortmann E."/>
            <person name="Deptula P."/>
            <person name="Hansen M."/>
            <person name="Nielsen D.S."/>
            <person name="Clavel T."/>
            <person name="Vogensen F.K."/>
        </authorList>
    </citation>
    <scope>NUCLEOTIDE SEQUENCE [LARGE SCALE GENOMIC DNA]</scope>
    <source>
        <strain evidence="2 3">WCA-9-b2</strain>
    </source>
</reference>
<evidence type="ECO:0000313" key="3">
    <source>
        <dbReference type="Proteomes" id="UP000460412"/>
    </source>
</evidence>
<dbReference type="AlphaFoldDB" id="A0A7X3MGB6"/>
<keyword evidence="1" id="KW-0472">Membrane</keyword>
<feature type="transmembrane region" description="Helical" evidence="1">
    <location>
        <begin position="170"/>
        <end position="189"/>
    </location>
</feature>
<organism evidence="2 3">
    <name type="scientific">Sporofaciens musculi</name>
    <dbReference type="NCBI Taxonomy" id="2681861"/>
    <lineage>
        <taxon>Bacteria</taxon>
        <taxon>Bacillati</taxon>
        <taxon>Bacillota</taxon>
        <taxon>Clostridia</taxon>
        <taxon>Lachnospirales</taxon>
        <taxon>Lachnospiraceae</taxon>
        <taxon>Sporofaciens</taxon>
    </lineage>
</organism>
<evidence type="ECO:0000256" key="1">
    <source>
        <dbReference type="SAM" id="Phobius"/>
    </source>
</evidence>
<gene>
    <name evidence="2" type="ORF">GN277_11135</name>
</gene>
<feature type="transmembrane region" description="Helical" evidence="1">
    <location>
        <begin position="26"/>
        <end position="46"/>
    </location>
</feature>
<accession>A0A7X3MGB6</accession>
<dbReference type="CDD" id="cd21808">
    <property type="entry name" value="ABC-2_lan_permease_MutG"/>
    <property type="match status" value="1"/>
</dbReference>
<dbReference type="NCBIfam" id="TIGR03733">
    <property type="entry name" value="lanti_perm_MutG"/>
    <property type="match status" value="1"/>
</dbReference>
<feature type="transmembrane region" description="Helical" evidence="1">
    <location>
        <begin position="224"/>
        <end position="247"/>
    </location>
</feature>
<keyword evidence="1" id="KW-0812">Transmembrane</keyword>
<proteinExistence type="predicted"/>
<comment type="caution">
    <text evidence="2">The sequence shown here is derived from an EMBL/GenBank/DDBJ whole genome shotgun (WGS) entry which is preliminary data.</text>
</comment>
<dbReference type="Proteomes" id="UP000460412">
    <property type="component" value="Unassembled WGS sequence"/>
</dbReference>
<feature type="transmembrane region" description="Helical" evidence="1">
    <location>
        <begin position="58"/>
        <end position="80"/>
    </location>
</feature>
<keyword evidence="3" id="KW-1185">Reference proteome</keyword>
<sequence length="254" mass="28813">MENLKRNVEELYRNMRGEMWKMRHTLLKWLHLMIPLLGILVFLSYYSFSGWSDQGKVYGYMEVLSIVLPLIVSVVSAMSVELEEKGHFQALFTVTVYKRNPLIAKWMVLWSMGFAAILLAVLGFGVCFGIQTGRTVLSVGEYLVLAVVLWLGSMNLYLLHLFLNLAFSKTISLCVGTAQLAVSALFLTGLGEGRWQFFPCAWGGRWSGYLLQYWKGNESVSGEYVANSLVVGAVVTILFWCGALLWFHYYEGRQ</sequence>
<evidence type="ECO:0000313" key="2">
    <source>
        <dbReference type="EMBL" id="MXP75916.1"/>
    </source>
</evidence>
<dbReference type="InterPro" id="IPR022294">
    <property type="entry name" value="ABC-transptr_permeasesu"/>
</dbReference>